<dbReference type="RefSeq" id="WP_275565457.1">
    <property type="nucleotide sequence ID" value="NZ_JARGYC010000002.1"/>
</dbReference>
<dbReference type="CDD" id="cd02440">
    <property type="entry name" value="AdoMet_MTases"/>
    <property type="match status" value="1"/>
</dbReference>
<name>A0AAE3NPJ9_9RHOB</name>
<dbReference type="InterPro" id="IPR029063">
    <property type="entry name" value="SAM-dependent_MTases_sf"/>
</dbReference>
<sequence length="195" mass="20359">MTTDATLAAYDRLAADYLEMVKDSASPGLGRFLAALPPGARVLDLGCGPGHDAERIAAAGHEVLAVDASAEMAAMAARRDGVAARQARFDDIATLGRFGGIWASFSLLHAPRADFARHLRDLHAACAPGAAFGLGMKLGEGEGTDSLGRFYTYYSEEGLRDLLALSGFTVTDAKTGENAGLAGIPEPWIVLLSHA</sequence>
<dbReference type="GO" id="GO:0032259">
    <property type="term" value="P:methylation"/>
    <property type="evidence" value="ECO:0007669"/>
    <property type="project" value="UniProtKB-KW"/>
</dbReference>
<dbReference type="Gene3D" id="3.40.50.150">
    <property type="entry name" value="Vaccinia Virus protein VP39"/>
    <property type="match status" value="1"/>
</dbReference>
<evidence type="ECO:0000256" key="1">
    <source>
        <dbReference type="ARBA" id="ARBA00022603"/>
    </source>
</evidence>
<dbReference type="PANTHER" id="PTHR43464:SF19">
    <property type="entry name" value="UBIQUINONE BIOSYNTHESIS O-METHYLTRANSFERASE, MITOCHONDRIAL"/>
    <property type="match status" value="1"/>
</dbReference>
<dbReference type="GO" id="GO:0008168">
    <property type="term" value="F:methyltransferase activity"/>
    <property type="evidence" value="ECO:0007669"/>
    <property type="project" value="UniProtKB-KW"/>
</dbReference>
<keyword evidence="5" id="KW-1185">Reference proteome</keyword>
<dbReference type="PANTHER" id="PTHR43464">
    <property type="entry name" value="METHYLTRANSFERASE"/>
    <property type="match status" value="1"/>
</dbReference>
<keyword evidence="3" id="KW-0949">S-adenosyl-L-methionine</keyword>
<protein>
    <submittedName>
        <fullName evidence="4">Methyltransferase domain-containing protein</fullName>
    </submittedName>
</protein>
<dbReference type="Proteomes" id="UP001220964">
    <property type="component" value="Unassembled WGS sequence"/>
</dbReference>
<dbReference type="Pfam" id="PF13489">
    <property type="entry name" value="Methyltransf_23"/>
    <property type="match status" value="1"/>
</dbReference>
<dbReference type="SUPFAM" id="SSF53335">
    <property type="entry name" value="S-adenosyl-L-methionine-dependent methyltransferases"/>
    <property type="match status" value="1"/>
</dbReference>
<evidence type="ECO:0000313" key="4">
    <source>
        <dbReference type="EMBL" id="MDF0599309.1"/>
    </source>
</evidence>
<evidence type="ECO:0000256" key="2">
    <source>
        <dbReference type="ARBA" id="ARBA00022679"/>
    </source>
</evidence>
<comment type="caution">
    <text evidence="4">The sequence shown here is derived from an EMBL/GenBank/DDBJ whole genome shotgun (WGS) entry which is preliminary data.</text>
</comment>
<keyword evidence="2" id="KW-0808">Transferase</keyword>
<evidence type="ECO:0000256" key="3">
    <source>
        <dbReference type="ARBA" id="ARBA00022691"/>
    </source>
</evidence>
<accession>A0AAE3NPJ9</accession>
<proteinExistence type="predicted"/>
<evidence type="ECO:0000313" key="5">
    <source>
        <dbReference type="Proteomes" id="UP001220964"/>
    </source>
</evidence>
<keyword evidence="1 4" id="KW-0489">Methyltransferase</keyword>
<reference evidence="4" key="1">
    <citation type="submission" date="2023-03" db="EMBL/GenBank/DDBJ databases">
        <title>Multiphase analysis and comparison of six strains from genera Psychromarinibacter, Lutimaribacter, and Maritimibacter, including a novel species: Psychromarinibacter sediminicola sp. nov.</title>
        <authorList>
            <person name="Wang Y.-H."/>
            <person name="Ye M.-Q."/>
            <person name="Du Z.-J."/>
        </authorList>
    </citation>
    <scope>NUCLEOTIDE SEQUENCE</scope>
    <source>
        <strain evidence="4">C21-152</strain>
    </source>
</reference>
<gene>
    <name evidence="4" type="ORF">P1J78_01060</name>
</gene>
<dbReference type="EMBL" id="JARGYC010000002">
    <property type="protein sequence ID" value="MDF0599309.1"/>
    <property type="molecule type" value="Genomic_DNA"/>
</dbReference>
<dbReference type="AlphaFoldDB" id="A0AAE3NPJ9"/>
<organism evidence="4 5">
    <name type="scientific">Psychromarinibacter sediminicola</name>
    <dbReference type="NCBI Taxonomy" id="3033385"/>
    <lineage>
        <taxon>Bacteria</taxon>
        <taxon>Pseudomonadati</taxon>
        <taxon>Pseudomonadota</taxon>
        <taxon>Alphaproteobacteria</taxon>
        <taxon>Rhodobacterales</taxon>
        <taxon>Paracoccaceae</taxon>
        <taxon>Psychromarinibacter</taxon>
    </lineage>
</organism>